<feature type="chain" id="PRO_5034086191" evidence="3">
    <location>
        <begin position="22"/>
        <end position="488"/>
    </location>
</feature>
<dbReference type="PANTHER" id="PTHR45889:SF8">
    <property type="entry name" value="IG-LIKE DOMAIN-CONTAINING PROTEIN"/>
    <property type="match status" value="1"/>
</dbReference>
<name>A0A8B7ZVT6_ACAPL</name>
<organism evidence="5 6">
    <name type="scientific">Acanthaster planci</name>
    <name type="common">Crown-of-thorns starfish</name>
    <dbReference type="NCBI Taxonomy" id="133434"/>
    <lineage>
        <taxon>Eukaryota</taxon>
        <taxon>Metazoa</taxon>
        <taxon>Echinodermata</taxon>
        <taxon>Eleutherozoa</taxon>
        <taxon>Asterozoa</taxon>
        <taxon>Asteroidea</taxon>
        <taxon>Valvatacea</taxon>
        <taxon>Valvatida</taxon>
        <taxon>Acanthasteridae</taxon>
        <taxon>Acanthaster</taxon>
    </lineage>
</organism>
<dbReference type="GeneID" id="110988452"/>
<evidence type="ECO:0000313" key="6">
    <source>
        <dbReference type="RefSeq" id="XP_022107641.1"/>
    </source>
</evidence>
<dbReference type="PANTHER" id="PTHR45889">
    <property type="entry name" value="IG-LIKE DOMAIN-CONTAINING PROTEIN"/>
    <property type="match status" value="1"/>
</dbReference>
<keyword evidence="2" id="KW-0472">Membrane</keyword>
<proteinExistence type="predicted"/>
<evidence type="ECO:0000256" key="3">
    <source>
        <dbReference type="SAM" id="SignalP"/>
    </source>
</evidence>
<evidence type="ECO:0000256" key="1">
    <source>
        <dbReference type="SAM" id="MobiDB-lite"/>
    </source>
</evidence>
<evidence type="ECO:0000256" key="2">
    <source>
        <dbReference type="SAM" id="Phobius"/>
    </source>
</evidence>
<evidence type="ECO:0000259" key="4">
    <source>
        <dbReference type="PROSITE" id="PS50835"/>
    </source>
</evidence>
<feature type="transmembrane region" description="Helical" evidence="2">
    <location>
        <begin position="295"/>
        <end position="318"/>
    </location>
</feature>
<dbReference type="SUPFAM" id="SSF48726">
    <property type="entry name" value="Immunoglobulin"/>
    <property type="match status" value="1"/>
</dbReference>
<dbReference type="InterPro" id="IPR013783">
    <property type="entry name" value="Ig-like_fold"/>
</dbReference>
<evidence type="ECO:0000313" key="5">
    <source>
        <dbReference type="Proteomes" id="UP000694845"/>
    </source>
</evidence>
<dbReference type="SMART" id="SM00409">
    <property type="entry name" value="IG"/>
    <property type="match status" value="1"/>
</dbReference>
<dbReference type="AlphaFoldDB" id="A0A8B7ZVT6"/>
<feature type="region of interest" description="Disordered" evidence="1">
    <location>
        <begin position="411"/>
        <end position="443"/>
    </location>
</feature>
<dbReference type="InterPro" id="IPR007110">
    <property type="entry name" value="Ig-like_dom"/>
</dbReference>
<dbReference type="Gene3D" id="2.60.40.10">
    <property type="entry name" value="Immunoglobulins"/>
    <property type="match status" value="1"/>
</dbReference>
<feature type="domain" description="Ig-like" evidence="4">
    <location>
        <begin position="25"/>
        <end position="149"/>
    </location>
</feature>
<dbReference type="InterPro" id="IPR036179">
    <property type="entry name" value="Ig-like_dom_sf"/>
</dbReference>
<feature type="compositionally biased region" description="Basic and acidic residues" evidence="1">
    <location>
        <begin position="416"/>
        <end position="431"/>
    </location>
</feature>
<gene>
    <name evidence="6" type="primary">LOC110988452</name>
</gene>
<feature type="region of interest" description="Disordered" evidence="1">
    <location>
        <begin position="262"/>
        <end position="288"/>
    </location>
</feature>
<keyword evidence="2" id="KW-1133">Transmembrane helix</keyword>
<dbReference type="PROSITE" id="PS50835">
    <property type="entry name" value="IG_LIKE"/>
    <property type="match status" value="1"/>
</dbReference>
<protein>
    <submittedName>
        <fullName evidence="6">Uncharacterized protein LOC110988452</fullName>
    </submittedName>
</protein>
<feature type="compositionally biased region" description="Polar residues" evidence="1">
    <location>
        <begin position="278"/>
        <end position="288"/>
    </location>
</feature>
<accession>A0A8B7ZVT6</accession>
<feature type="signal peptide" evidence="3">
    <location>
        <begin position="1"/>
        <end position="21"/>
    </location>
</feature>
<keyword evidence="3" id="KW-0732">Signal</keyword>
<dbReference type="KEGG" id="aplc:110988452"/>
<sequence>MARTNLVYLLLVTTALFTAEAARNSARITAPGSVTVRRGEPLLLSCNVTFQTVDVRTVRWERMQKDASRTPAVYGEIDVSGGCVLLTANLSCMAVNTTDNRGIVRYERGTSNNAWLTLTISESQLEDSTDFQCVFHVNGSRNEANIQVTVNFFPNTSYPVCFVSSYLTYPTPSILTCLSETARPNISLQWTTSVDAPDIPLEGRVETAGGQVVSKLHLNSSWTYKSFTCHLTSGAFPNMERQCSVDIGPVLASTIDSSSATIQDRQPISTDALRPTVYPTSSNKPDTKSRLSSTLIIVVSAGVVSVIIILLAIIVCLVSKRRKSRSSEQGKTTLHLSIPALAGDDAGGHIYHTIDGPSTNGGGEDRDASQIRDFRPTGLPLSATSSSATASKLLPSYAVLDPDKPVYAAVQKKAASSHDARRNPNDMKRSCQENPHAVGEASSEAVNFHTVDGLEHRLDGSSENGECTTDFVDNILYVSSPDDALGHE</sequence>
<reference evidence="6" key="1">
    <citation type="submission" date="2025-08" db="UniProtKB">
        <authorList>
            <consortium name="RefSeq"/>
        </authorList>
    </citation>
    <scope>IDENTIFICATION</scope>
</reference>
<dbReference type="Proteomes" id="UP000694845">
    <property type="component" value="Unplaced"/>
</dbReference>
<dbReference type="InterPro" id="IPR003599">
    <property type="entry name" value="Ig_sub"/>
</dbReference>
<dbReference type="OMA" id="MINTAQW"/>
<dbReference type="OrthoDB" id="10015491at2759"/>
<dbReference type="RefSeq" id="XP_022107641.1">
    <property type="nucleotide sequence ID" value="XM_022251949.1"/>
</dbReference>
<feature type="region of interest" description="Disordered" evidence="1">
    <location>
        <begin position="349"/>
        <end position="370"/>
    </location>
</feature>
<keyword evidence="5" id="KW-1185">Reference proteome</keyword>
<keyword evidence="2" id="KW-0812">Transmembrane</keyword>